<reference evidence="16" key="1">
    <citation type="thesis" date="2021" institute="BYU ScholarsArchive" country="Provo, UT, USA">
        <title>Applications of and Algorithms for Genome Assembly and Genomic Analyses with an Emphasis on Marine Teleosts.</title>
        <authorList>
            <person name="Pickett B.D."/>
        </authorList>
    </citation>
    <scope>NUCLEOTIDE SEQUENCE</scope>
    <source>
        <strain evidence="16">HI-2016</strain>
    </source>
</reference>
<evidence type="ECO:0000256" key="8">
    <source>
        <dbReference type="ARBA" id="ARBA00023098"/>
    </source>
</evidence>
<dbReference type="GO" id="GO:0047750">
    <property type="term" value="F:cholestenol delta-isomerase activity"/>
    <property type="evidence" value="ECO:0007669"/>
    <property type="project" value="InterPro"/>
</dbReference>
<evidence type="ECO:0000256" key="4">
    <source>
        <dbReference type="ARBA" id="ARBA00022692"/>
    </source>
</evidence>
<dbReference type="OrthoDB" id="58557at2759"/>
<evidence type="ECO:0000256" key="13">
    <source>
        <dbReference type="PROSITE-ProRule" id="PRU01087"/>
    </source>
</evidence>
<evidence type="ECO:0000256" key="6">
    <source>
        <dbReference type="ARBA" id="ARBA00022989"/>
    </source>
</evidence>
<feature type="transmembrane region" description="Helical" evidence="14">
    <location>
        <begin position="33"/>
        <end position="51"/>
    </location>
</feature>
<gene>
    <name evidence="16" type="ORF">JZ751_019939</name>
</gene>
<keyword evidence="4 13" id="KW-0812">Transmembrane</keyword>
<name>A0A8T2MZU4_9TELE</name>
<dbReference type="PANTHER" id="PTHR14207:SF0">
    <property type="entry name" value="3-BETA-HYDROXYSTEROID-DELTA(8),DELTA(7)-ISOMERASE"/>
    <property type="match status" value="1"/>
</dbReference>
<evidence type="ECO:0000256" key="14">
    <source>
        <dbReference type="SAM" id="Phobius"/>
    </source>
</evidence>
<evidence type="ECO:0000256" key="1">
    <source>
        <dbReference type="ARBA" id="ARBA00004141"/>
    </source>
</evidence>
<keyword evidence="11" id="KW-0753">Steroid metabolism</keyword>
<dbReference type="InterPro" id="IPR007905">
    <property type="entry name" value="EBP"/>
</dbReference>
<dbReference type="Proteomes" id="UP000824540">
    <property type="component" value="Unassembled WGS sequence"/>
</dbReference>
<evidence type="ECO:0000256" key="3">
    <source>
        <dbReference type="ARBA" id="ARBA00022516"/>
    </source>
</evidence>
<dbReference type="EMBL" id="JAFBMS010000376">
    <property type="protein sequence ID" value="KAG9331148.1"/>
    <property type="molecule type" value="Genomic_DNA"/>
</dbReference>
<evidence type="ECO:0000256" key="2">
    <source>
        <dbReference type="ARBA" id="ARBA00008337"/>
    </source>
</evidence>
<feature type="transmembrane region" description="Helical" evidence="14">
    <location>
        <begin position="250"/>
        <end position="269"/>
    </location>
</feature>
<dbReference type="GO" id="GO:0004769">
    <property type="term" value="F:steroid Delta-isomerase activity"/>
    <property type="evidence" value="ECO:0007669"/>
    <property type="project" value="TreeGrafter"/>
</dbReference>
<dbReference type="AlphaFoldDB" id="A0A8T2MZU4"/>
<evidence type="ECO:0000256" key="9">
    <source>
        <dbReference type="ARBA" id="ARBA00023136"/>
    </source>
</evidence>
<dbReference type="InterPro" id="IPR033118">
    <property type="entry name" value="EXPERA"/>
</dbReference>
<evidence type="ECO:0000313" key="16">
    <source>
        <dbReference type="EMBL" id="KAG9331148.1"/>
    </source>
</evidence>
<feature type="domain" description="EXPERA" evidence="15">
    <location>
        <begin position="64"/>
        <end position="305"/>
    </location>
</feature>
<comment type="caution">
    <text evidence="16">The sequence shown here is derived from an EMBL/GenBank/DDBJ whole genome shotgun (WGS) entry which is preliminary data.</text>
</comment>
<sequence>METAGTGEAQHPFWPRDLLIPGYVPNDRSMGEILSFLFSVSGGLLLGTWVLTGQEGGGGRLSAARRLAVCWFAVCGFIHGVIEGWFCLYYPSIPSDQGFLSQLCRWNPVLQSTGRWNPALQAQAGGTLRYRAQAGGTLYYRAQAGGTLRYRAQAGGTLRYRAQAGDRNTAGSSPALSLPLQSSKLMQGGKEGVRDEWRKLAGKEYSKGDSRYVIADNFTVCMETITALMWGPFSVWTVLAFLYNWPNRFVLQLIVSLGQLYGAVLYFFTEHRDGYMHSELGHPLYFWFYFVFMNTLWIVIPLLLIWDSWLQLSAAQALSDGAAVGQHRPKAE</sequence>
<protein>
    <recommendedName>
        <fullName evidence="15">EXPERA domain-containing protein</fullName>
    </recommendedName>
</protein>
<dbReference type="GO" id="GO:0016020">
    <property type="term" value="C:membrane"/>
    <property type="evidence" value="ECO:0007669"/>
    <property type="project" value="UniProtKB-SubCell"/>
</dbReference>
<feature type="transmembrane region" description="Helical" evidence="14">
    <location>
        <begin position="225"/>
        <end position="243"/>
    </location>
</feature>
<dbReference type="GO" id="GO:0000247">
    <property type="term" value="F:C-8 sterol isomerase activity"/>
    <property type="evidence" value="ECO:0007669"/>
    <property type="project" value="TreeGrafter"/>
</dbReference>
<proteinExistence type="inferred from homology"/>
<organism evidence="16 17">
    <name type="scientific">Albula glossodonta</name>
    <name type="common">roundjaw bonefish</name>
    <dbReference type="NCBI Taxonomy" id="121402"/>
    <lineage>
        <taxon>Eukaryota</taxon>
        <taxon>Metazoa</taxon>
        <taxon>Chordata</taxon>
        <taxon>Craniata</taxon>
        <taxon>Vertebrata</taxon>
        <taxon>Euteleostomi</taxon>
        <taxon>Actinopterygii</taxon>
        <taxon>Neopterygii</taxon>
        <taxon>Teleostei</taxon>
        <taxon>Albuliformes</taxon>
        <taxon>Albulidae</taxon>
        <taxon>Albula</taxon>
    </lineage>
</organism>
<keyword evidence="10" id="KW-1207">Sterol metabolism</keyword>
<evidence type="ECO:0000256" key="7">
    <source>
        <dbReference type="ARBA" id="ARBA00023011"/>
    </source>
</evidence>
<feature type="transmembrane region" description="Helical" evidence="14">
    <location>
        <begin position="284"/>
        <end position="306"/>
    </location>
</feature>
<dbReference type="PANTHER" id="PTHR14207">
    <property type="entry name" value="STEROL ISOMERASE"/>
    <property type="match status" value="1"/>
</dbReference>
<comment type="similarity">
    <text evidence="2">Belongs to the EBP family.</text>
</comment>
<evidence type="ECO:0000259" key="15">
    <source>
        <dbReference type="PROSITE" id="PS51751"/>
    </source>
</evidence>
<dbReference type="GO" id="GO:0005783">
    <property type="term" value="C:endoplasmic reticulum"/>
    <property type="evidence" value="ECO:0007669"/>
    <property type="project" value="TreeGrafter"/>
</dbReference>
<dbReference type="PROSITE" id="PS51751">
    <property type="entry name" value="EXPERA"/>
    <property type="match status" value="1"/>
</dbReference>
<dbReference type="GO" id="GO:0006695">
    <property type="term" value="P:cholesterol biosynthetic process"/>
    <property type="evidence" value="ECO:0007669"/>
    <property type="project" value="TreeGrafter"/>
</dbReference>
<keyword evidence="9 13" id="KW-0472">Membrane</keyword>
<accession>A0A8T2MZU4</accession>
<dbReference type="Pfam" id="PF05241">
    <property type="entry name" value="EBP"/>
    <property type="match status" value="1"/>
</dbReference>
<keyword evidence="17" id="KW-1185">Reference proteome</keyword>
<keyword evidence="3" id="KW-0444">Lipid biosynthesis</keyword>
<evidence type="ECO:0000313" key="17">
    <source>
        <dbReference type="Proteomes" id="UP000824540"/>
    </source>
</evidence>
<comment type="subcellular location">
    <subcellularLocation>
        <location evidence="1">Membrane</location>
        <topology evidence="1">Multi-pass membrane protein</topology>
    </subcellularLocation>
</comment>
<keyword evidence="8" id="KW-0443">Lipid metabolism</keyword>
<evidence type="ECO:0000256" key="5">
    <source>
        <dbReference type="ARBA" id="ARBA00022955"/>
    </source>
</evidence>
<keyword evidence="5" id="KW-0752">Steroid biosynthesis</keyword>
<evidence type="ECO:0000256" key="10">
    <source>
        <dbReference type="ARBA" id="ARBA00023166"/>
    </source>
</evidence>
<feature type="transmembrane region" description="Helical" evidence="14">
    <location>
        <begin position="63"/>
        <end position="82"/>
    </location>
</feature>
<evidence type="ECO:0000256" key="12">
    <source>
        <dbReference type="ARBA" id="ARBA00023235"/>
    </source>
</evidence>
<keyword evidence="6 13" id="KW-1133">Transmembrane helix</keyword>
<keyword evidence="7" id="KW-0756">Sterol biosynthesis</keyword>
<evidence type="ECO:0000256" key="11">
    <source>
        <dbReference type="ARBA" id="ARBA00023221"/>
    </source>
</evidence>
<keyword evidence="12" id="KW-0413">Isomerase</keyword>